<dbReference type="AlphaFoldDB" id="A0A931FI94"/>
<dbReference type="InterPro" id="IPR019587">
    <property type="entry name" value="Polyketide_cyclase/dehydratase"/>
</dbReference>
<dbReference type="Proteomes" id="UP000657385">
    <property type="component" value="Unassembled WGS sequence"/>
</dbReference>
<dbReference type="EMBL" id="JADPRT010000017">
    <property type="protein sequence ID" value="MBF9072666.1"/>
    <property type="molecule type" value="Genomic_DNA"/>
</dbReference>
<dbReference type="Pfam" id="PF10604">
    <property type="entry name" value="Polyketide_cyc2"/>
    <property type="match status" value="1"/>
</dbReference>
<dbReference type="RefSeq" id="WP_196197829.1">
    <property type="nucleotide sequence ID" value="NZ_JADPRT010000017.1"/>
</dbReference>
<reference evidence="1" key="1">
    <citation type="submission" date="2020-11" db="EMBL/GenBank/DDBJ databases">
        <title>Isolation and identification of active actinomycetes.</title>
        <authorList>
            <person name="Yu B."/>
        </authorList>
    </citation>
    <scope>NUCLEOTIDE SEQUENCE</scope>
    <source>
        <strain evidence="1">NEAU-YB345</strain>
    </source>
</reference>
<dbReference type="CDD" id="cd08865">
    <property type="entry name" value="SRPBCC_10"/>
    <property type="match status" value="1"/>
</dbReference>
<name>A0A931FI94_9ACTN</name>
<evidence type="ECO:0000313" key="2">
    <source>
        <dbReference type="Proteomes" id="UP000657385"/>
    </source>
</evidence>
<dbReference type="SUPFAM" id="SSF55961">
    <property type="entry name" value="Bet v1-like"/>
    <property type="match status" value="1"/>
</dbReference>
<sequence>MAVDVLTETVIARPCAEVAAFAGDPGNAPQWYANIASVRWQTAPPVAVGSKVDFVARFLGRTLAYTYEVVELSPERLVMRTAQGPFPMETTYTWQPVDADHTRMTLRNRGEPSGFAKVSAPMMAAAMRRANVKDLAALKALLEGDEPRR</sequence>
<evidence type="ECO:0000313" key="1">
    <source>
        <dbReference type="EMBL" id="MBF9072666.1"/>
    </source>
</evidence>
<organism evidence="1 2">
    <name type="scientific">Streptacidiphilus fuscans</name>
    <dbReference type="NCBI Taxonomy" id="2789292"/>
    <lineage>
        <taxon>Bacteria</taxon>
        <taxon>Bacillati</taxon>
        <taxon>Actinomycetota</taxon>
        <taxon>Actinomycetes</taxon>
        <taxon>Kitasatosporales</taxon>
        <taxon>Streptomycetaceae</taxon>
        <taxon>Streptacidiphilus</taxon>
    </lineage>
</organism>
<keyword evidence="2" id="KW-1185">Reference proteome</keyword>
<dbReference type="Gene3D" id="3.30.530.20">
    <property type="match status" value="1"/>
</dbReference>
<proteinExistence type="predicted"/>
<accession>A0A931FI94</accession>
<comment type="caution">
    <text evidence="1">The sequence shown here is derived from an EMBL/GenBank/DDBJ whole genome shotgun (WGS) entry which is preliminary data.</text>
</comment>
<dbReference type="InterPro" id="IPR023393">
    <property type="entry name" value="START-like_dom_sf"/>
</dbReference>
<protein>
    <submittedName>
        <fullName evidence="1">SRPBCC family protein</fullName>
    </submittedName>
</protein>
<gene>
    <name evidence="1" type="ORF">I2501_32080</name>
</gene>